<dbReference type="InterPro" id="IPR001555">
    <property type="entry name" value="GART_AS"/>
</dbReference>
<evidence type="ECO:0000256" key="1">
    <source>
        <dbReference type="ARBA" id="ARBA00010699"/>
    </source>
</evidence>
<evidence type="ECO:0000259" key="7">
    <source>
        <dbReference type="Pfam" id="PF02911"/>
    </source>
</evidence>
<dbReference type="InterPro" id="IPR044135">
    <property type="entry name" value="Met-tRNA-FMT_C"/>
</dbReference>
<dbReference type="InterPro" id="IPR005794">
    <property type="entry name" value="Fmt"/>
</dbReference>
<dbReference type="PANTHER" id="PTHR11138">
    <property type="entry name" value="METHIONYL-TRNA FORMYLTRANSFERASE"/>
    <property type="match status" value="1"/>
</dbReference>
<evidence type="ECO:0000256" key="2">
    <source>
        <dbReference type="ARBA" id="ARBA00012261"/>
    </source>
</evidence>
<keyword evidence="3 5" id="KW-0808">Transferase</keyword>
<evidence type="ECO:0000256" key="3">
    <source>
        <dbReference type="ARBA" id="ARBA00022679"/>
    </source>
</evidence>
<dbReference type="RefSeq" id="WP_211147516.1">
    <property type="nucleotide sequence ID" value="NZ_JBBMEY010000001.1"/>
</dbReference>
<evidence type="ECO:0000313" key="9">
    <source>
        <dbReference type="Proteomes" id="UP001478133"/>
    </source>
</evidence>
<comment type="catalytic activity">
    <reaction evidence="5">
        <text>L-methionyl-tRNA(fMet) + (6R)-10-formyltetrahydrofolate = N-formyl-L-methionyl-tRNA(fMet) + (6S)-5,6,7,8-tetrahydrofolate + H(+)</text>
        <dbReference type="Rhea" id="RHEA:24380"/>
        <dbReference type="Rhea" id="RHEA-COMP:9952"/>
        <dbReference type="Rhea" id="RHEA-COMP:9953"/>
        <dbReference type="ChEBI" id="CHEBI:15378"/>
        <dbReference type="ChEBI" id="CHEBI:57453"/>
        <dbReference type="ChEBI" id="CHEBI:78530"/>
        <dbReference type="ChEBI" id="CHEBI:78844"/>
        <dbReference type="ChEBI" id="CHEBI:195366"/>
        <dbReference type="EC" id="2.1.2.9"/>
    </reaction>
</comment>
<dbReference type="EMBL" id="JBBMFI010000001">
    <property type="protein sequence ID" value="MEQ2564644.1"/>
    <property type="molecule type" value="Genomic_DNA"/>
</dbReference>
<dbReference type="SUPFAM" id="SSF53328">
    <property type="entry name" value="Formyltransferase"/>
    <property type="match status" value="1"/>
</dbReference>
<dbReference type="CDD" id="cd08704">
    <property type="entry name" value="Met_tRNA_FMT_C"/>
    <property type="match status" value="1"/>
</dbReference>
<dbReference type="Pfam" id="PF02911">
    <property type="entry name" value="Formyl_trans_C"/>
    <property type="match status" value="1"/>
</dbReference>
<evidence type="ECO:0000256" key="4">
    <source>
        <dbReference type="ARBA" id="ARBA00022917"/>
    </source>
</evidence>
<comment type="function">
    <text evidence="5">Attaches a formyl group to the free amino group of methionyl-tRNA(fMet). The formyl group appears to play a dual role in the initiator identity of N-formylmethionyl-tRNA by promoting its recognition by IF2 and preventing the misappropriation of this tRNA by the elongation apparatus.</text>
</comment>
<dbReference type="GO" id="GO:0004479">
    <property type="term" value="F:methionyl-tRNA formyltransferase activity"/>
    <property type="evidence" value="ECO:0007669"/>
    <property type="project" value="UniProtKB-EC"/>
</dbReference>
<sequence>MNVVFMGTPDFAVPSLENIAKVHFVQAVFTQPDKPVGRKMILTPPDVKVCAEKLGIPVYQPVKIKDSDSYEIIKELNPDVIVVVAYGQILPENILNIPKYGCINVHGSLLPKYRGAAPIQWSVLNGDKVTGVTTMYMEKGLDTGDILETKEYEIGINDTAGKVFDTLAEMGGKLILDTLEKAEKGELHSIKQDDSKSSYAKMLDKSMCNIDFSKTNLQVHNQVRGLSPWPVASTKLNGKVLKIFETRLTEGKGKPGEILNTNPLTIACGEGAVVVNTVQLQGKKKMDSKAFLQGHKLEKGTVIGE</sequence>
<feature type="binding site" evidence="5">
    <location>
        <begin position="108"/>
        <end position="111"/>
    </location>
    <ligand>
        <name>(6S)-5,6,7,8-tetrahydrofolate</name>
        <dbReference type="ChEBI" id="CHEBI:57453"/>
    </ligand>
</feature>
<accession>A0ABV1HRB2</accession>
<keyword evidence="9" id="KW-1185">Reference proteome</keyword>
<dbReference type="PROSITE" id="PS00373">
    <property type="entry name" value="GART"/>
    <property type="match status" value="1"/>
</dbReference>
<dbReference type="NCBIfam" id="TIGR00460">
    <property type="entry name" value="fmt"/>
    <property type="match status" value="1"/>
</dbReference>
<feature type="domain" description="Formyl transferase C-terminal" evidence="7">
    <location>
        <begin position="203"/>
        <end position="295"/>
    </location>
</feature>
<dbReference type="InterPro" id="IPR036477">
    <property type="entry name" value="Formyl_transf_N_sf"/>
</dbReference>
<dbReference type="Pfam" id="PF00551">
    <property type="entry name" value="Formyl_trans_N"/>
    <property type="match status" value="1"/>
</dbReference>
<dbReference type="InterPro" id="IPR002376">
    <property type="entry name" value="Formyl_transf_N"/>
</dbReference>
<dbReference type="EC" id="2.1.2.9" evidence="2 5"/>
<proteinExistence type="inferred from homology"/>
<dbReference type="PANTHER" id="PTHR11138:SF5">
    <property type="entry name" value="METHIONYL-TRNA FORMYLTRANSFERASE, MITOCHONDRIAL"/>
    <property type="match status" value="1"/>
</dbReference>
<dbReference type="InterPro" id="IPR011034">
    <property type="entry name" value="Formyl_transferase-like_C_sf"/>
</dbReference>
<dbReference type="Proteomes" id="UP001478133">
    <property type="component" value="Unassembled WGS sequence"/>
</dbReference>
<dbReference type="InterPro" id="IPR005793">
    <property type="entry name" value="Formyl_trans_C"/>
</dbReference>
<dbReference type="InterPro" id="IPR041711">
    <property type="entry name" value="Met-tRNA-FMT_N"/>
</dbReference>
<evidence type="ECO:0000256" key="5">
    <source>
        <dbReference type="HAMAP-Rule" id="MF_00182"/>
    </source>
</evidence>
<feature type="domain" description="Formyl transferase N-terminal" evidence="6">
    <location>
        <begin position="1"/>
        <end position="178"/>
    </location>
</feature>
<dbReference type="HAMAP" id="MF_00182">
    <property type="entry name" value="Formyl_trans"/>
    <property type="match status" value="1"/>
</dbReference>
<evidence type="ECO:0000313" key="8">
    <source>
        <dbReference type="EMBL" id="MEQ2564644.1"/>
    </source>
</evidence>
<reference evidence="8 9" key="1">
    <citation type="submission" date="2024-03" db="EMBL/GenBank/DDBJ databases">
        <title>Human intestinal bacterial collection.</title>
        <authorList>
            <person name="Pauvert C."/>
            <person name="Hitch T.C.A."/>
            <person name="Clavel T."/>
        </authorList>
    </citation>
    <scope>NUCLEOTIDE SEQUENCE [LARGE SCALE GENOMIC DNA]</scope>
    <source>
        <strain evidence="8 9">CLA-AP-H18</strain>
    </source>
</reference>
<dbReference type="SUPFAM" id="SSF50486">
    <property type="entry name" value="FMT C-terminal domain-like"/>
    <property type="match status" value="1"/>
</dbReference>
<dbReference type="CDD" id="cd08646">
    <property type="entry name" value="FMT_core_Met-tRNA-FMT_N"/>
    <property type="match status" value="1"/>
</dbReference>
<gene>
    <name evidence="5 8" type="primary">fmt</name>
    <name evidence="8" type="ORF">ABFO16_00130</name>
</gene>
<dbReference type="Gene3D" id="3.40.50.12230">
    <property type="match status" value="1"/>
</dbReference>
<comment type="caution">
    <text evidence="8">The sequence shown here is derived from an EMBL/GenBank/DDBJ whole genome shotgun (WGS) entry which is preliminary data.</text>
</comment>
<organism evidence="8 9">
    <name type="scientific">Ruminococcoides intestinihominis</name>
    <dbReference type="NCBI Taxonomy" id="3133161"/>
    <lineage>
        <taxon>Bacteria</taxon>
        <taxon>Bacillati</taxon>
        <taxon>Bacillota</taxon>
        <taxon>Clostridia</taxon>
        <taxon>Eubacteriales</taxon>
        <taxon>Oscillospiraceae</taxon>
        <taxon>Ruminococcoides</taxon>
    </lineage>
</organism>
<name>A0ABV1HRB2_9FIRM</name>
<comment type="similarity">
    <text evidence="1 5">Belongs to the Fmt family.</text>
</comment>
<evidence type="ECO:0000259" key="6">
    <source>
        <dbReference type="Pfam" id="PF00551"/>
    </source>
</evidence>
<protein>
    <recommendedName>
        <fullName evidence="2 5">Methionyl-tRNA formyltransferase</fullName>
        <ecNumber evidence="2 5">2.1.2.9</ecNumber>
    </recommendedName>
</protein>
<keyword evidence="4 5" id="KW-0648">Protein biosynthesis</keyword>